<dbReference type="InterPro" id="IPR011051">
    <property type="entry name" value="RmlC_Cupin_sf"/>
</dbReference>
<dbReference type="Pfam" id="PF07883">
    <property type="entry name" value="Cupin_2"/>
    <property type="match status" value="1"/>
</dbReference>
<feature type="domain" description="Cupin type-2" evidence="1">
    <location>
        <begin position="40"/>
        <end position="97"/>
    </location>
</feature>
<dbReference type="RefSeq" id="WP_129520348.1">
    <property type="nucleotide sequence ID" value="NZ_SDPN01000011.1"/>
</dbReference>
<dbReference type="InterPro" id="IPR014710">
    <property type="entry name" value="RmlC-like_jellyroll"/>
</dbReference>
<accession>A0A4Q2L0C4</accession>
<keyword evidence="3" id="KW-1185">Reference proteome</keyword>
<name>A0A4Q2L0C4_9MICO</name>
<dbReference type="OrthoDB" id="122936at2"/>
<proteinExistence type="predicted"/>
<evidence type="ECO:0000313" key="2">
    <source>
        <dbReference type="EMBL" id="RXZ71438.1"/>
    </source>
</evidence>
<dbReference type="SUPFAM" id="SSF51182">
    <property type="entry name" value="RmlC-like cupins"/>
    <property type="match status" value="1"/>
</dbReference>
<dbReference type="EMBL" id="SDPN01000011">
    <property type="protein sequence ID" value="RXZ71438.1"/>
    <property type="molecule type" value="Genomic_DNA"/>
</dbReference>
<reference evidence="2 3" key="1">
    <citation type="submission" date="2019-01" db="EMBL/GenBank/DDBJ databases">
        <title>Agromyces.</title>
        <authorList>
            <person name="Li J."/>
        </authorList>
    </citation>
    <scope>NUCLEOTIDE SEQUENCE [LARGE SCALE GENOMIC DNA]</scope>
    <source>
        <strain evidence="2 3">DSM 15934</strain>
    </source>
</reference>
<evidence type="ECO:0000313" key="3">
    <source>
        <dbReference type="Proteomes" id="UP000293865"/>
    </source>
</evidence>
<evidence type="ECO:0000259" key="1">
    <source>
        <dbReference type="Pfam" id="PF07883"/>
    </source>
</evidence>
<gene>
    <name evidence="2" type="ORF">ESP51_07840</name>
</gene>
<organism evidence="2 3">
    <name type="scientific">Agromyces albus</name>
    <dbReference type="NCBI Taxonomy" id="205332"/>
    <lineage>
        <taxon>Bacteria</taxon>
        <taxon>Bacillati</taxon>
        <taxon>Actinomycetota</taxon>
        <taxon>Actinomycetes</taxon>
        <taxon>Micrococcales</taxon>
        <taxon>Microbacteriaceae</taxon>
        <taxon>Agromyces</taxon>
    </lineage>
</organism>
<protein>
    <submittedName>
        <fullName evidence="2">Cupin domain-containing protein</fullName>
    </submittedName>
</protein>
<dbReference type="AlphaFoldDB" id="A0A4Q2L0C4"/>
<dbReference type="Gene3D" id="2.60.120.10">
    <property type="entry name" value="Jelly Rolls"/>
    <property type="match status" value="1"/>
</dbReference>
<sequence>MSIYQRTGDQTDDVDWNDNIEGVALGSDVSLILEYESRSGAGPRLHRHPYSETFVVRRGRALFTIGEERLEAHGGQVLVVPALTAHKFEVIGPEPFVSTNIHANPTFETEWLE</sequence>
<comment type="caution">
    <text evidence="2">The sequence shown here is derived from an EMBL/GenBank/DDBJ whole genome shotgun (WGS) entry which is preliminary data.</text>
</comment>
<dbReference type="InterPro" id="IPR013096">
    <property type="entry name" value="Cupin_2"/>
</dbReference>
<dbReference type="Proteomes" id="UP000293865">
    <property type="component" value="Unassembled WGS sequence"/>
</dbReference>